<dbReference type="EMBL" id="PYGA01000013">
    <property type="protein sequence ID" value="PSK95923.1"/>
    <property type="molecule type" value="Genomic_DNA"/>
</dbReference>
<protein>
    <submittedName>
        <fullName evidence="3">Short-subunit dehydrogenase</fullName>
    </submittedName>
</protein>
<comment type="caution">
    <text evidence="3">The sequence shown here is derived from an EMBL/GenBank/DDBJ whole genome shotgun (WGS) entry which is preliminary data.</text>
</comment>
<dbReference type="InterPro" id="IPR036291">
    <property type="entry name" value="NAD(P)-bd_dom_sf"/>
</dbReference>
<evidence type="ECO:0000313" key="3">
    <source>
        <dbReference type="EMBL" id="PSK95923.1"/>
    </source>
</evidence>
<organism evidence="3 4">
    <name type="scientific">Murinocardiopsis flavida</name>
    <dbReference type="NCBI Taxonomy" id="645275"/>
    <lineage>
        <taxon>Bacteria</taxon>
        <taxon>Bacillati</taxon>
        <taxon>Actinomycetota</taxon>
        <taxon>Actinomycetes</taxon>
        <taxon>Streptosporangiales</taxon>
        <taxon>Nocardiopsidaceae</taxon>
        <taxon>Murinocardiopsis</taxon>
    </lineage>
</organism>
<dbReference type="SUPFAM" id="SSF51735">
    <property type="entry name" value="NAD(P)-binding Rossmann-fold domains"/>
    <property type="match status" value="1"/>
</dbReference>
<sequence>MTATPHATDRAALVTGATAGAGYRTAQALAARGLTVLISGDDRTRGAAAAARLRRRAGHDRVYFLRADHSTVAGNLALAAAVAERVDRLGVLVNNAGGAYPQRRETADGYESTLATNVIGPFTLTRALLPLVRRPGARCVNVVSPGGAGFTGDPFSDVHSVRHYTAAAASARAGLLALAWTLELARRERAWGPRVFAADPGAGRSAPPPRPRPGRLPAPRPLRRIARTRQRRTHRAALAAATTWELAGATGSLLDPSGRRVPLAPGVLDGEFTERAWALVDGLAGAAAHGRAVD</sequence>
<dbReference type="PRINTS" id="PR00081">
    <property type="entry name" value="GDHRDH"/>
</dbReference>
<dbReference type="AlphaFoldDB" id="A0A2P8DFC9"/>
<gene>
    <name evidence="3" type="ORF">CLV63_11386</name>
</gene>
<dbReference type="Proteomes" id="UP000240542">
    <property type="component" value="Unassembled WGS sequence"/>
</dbReference>
<dbReference type="PANTHER" id="PTHR43157">
    <property type="entry name" value="PHOSPHATIDYLINOSITOL-GLYCAN BIOSYNTHESIS CLASS F PROTEIN-RELATED"/>
    <property type="match status" value="1"/>
</dbReference>
<proteinExistence type="predicted"/>
<accession>A0A2P8DFC9</accession>
<evidence type="ECO:0000256" key="1">
    <source>
        <dbReference type="ARBA" id="ARBA00023002"/>
    </source>
</evidence>
<feature type="compositionally biased region" description="Basic residues" evidence="2">
    <location>
        <begin position="221"/>
        <end position="232"/>
    </location>
</feature>
<dbReference type="Gene3D" id="3.40.50.720">
    <property type="entry name" value="NAD(P)-binding Rossmann-like Domain"/>
    <property type="match status" value="1"/>
</dbReference>
<dbReference type="RefSeq" id="WP_106584380.1">
    <property type="nucleotide sequence ID" value="NZ_PYGA01000013.1"/>
</dbReference>
<keyword evidence="4" id="KW-1185">Reference proteome</keyword>
<dbReference type="Pfam" id="PF00106">
    <property type="entry name" value="adh_short"/>
    <property type="match status" value="1"/>
</dbReference>
<dbReference type="OrthoDB" id="4577644at2"/>
<dbReference type="InterPro" id="IPR002347">
    <property type="entry name" value="SDR_fam"/>
</dbReference>
<dbReference type="GO" id="GO:0016491">
    <property type="term" value="F:oxidoreductase activity"/>
    <property type="evidence" value="ECO:0007669"/>
    <property type="project" value="UniProtKB-KW"/>
</dbReference>
<feature type="region of interest" description="Disordered" evidence="2">
    <location>
        <begin position="196"/>
        <end position="232"/>
    </location>
</feature>
<evidence type="ECO:0000256" key="2">
    <source>
        <dbReference type="SAM" id="MobiDB-lite"/>
    </source>
</evidence>
<evidence type="ECO:0000313" key="4">
    <source>
        <dbReference type="Proteomes" id="UP000240542"/>
    </source>
</evidence>
<feature type="compositionally biased region" description="Pro residues" evidence="2">
    <location>
        <begin position="206"/>
        <end position="220"/>
    </location>
</feature>
<keyword evidence="1" id="KW-0560">Oxidoreductase</keyword>
<name>A0A2P8DFC9_9ACTN</name>
<dbReference type="PANTHER" id="PTHR43157:SF31">
    <property type="entry name" value="PHOSPHATIDYLINOSITOL-GLYCAN BIOSYNTHESIS CLASS F PROTEIN"/>
    <property type="match status" value="1"/>
</dbReference>
<reference evidence="3 4" key="1">
    <citation type="submission" date="2018-03" db="EMBL/GenBank/DDBJ databases">
        <title>Genomic Encyclopedia of Archaeal and Bacterial Type Strains, Phase II (KMG-II): from individual species to whole genera.</title>
        <authorList>
            <person name="Goeker M."/>
        </authorList>
    </citation>
    <scope>NUCLEOTIDE SEQUENCE [LARGE SCALE GENOMIC DNA]</scope>
    <source>
        <strain evidence="3 4">DSM 45312</strain>
    </source>
</reference>